<feature type="chain" id="PRO_5045568975" evidence="1">
    <location>
        <begin position="38"/>
        <end position="254"/>
    </location>
</feature>
<accession>A0ABS9YSC2</accession>
<protein>
    <submittedName>
        <fullName evidence="2">M12 family metallo-peptidase</fullName>
    </submittedName>
</protein>
<feature type="signal peptide" evidence="1">
    <location>
        <begin position="1"/>
        <end position="37"/>
    </location>
</feature>
<proteinExistence type="predicted"/>
<gene>
    <name evidence="2" type="ORF">MQP27_49615</name>
</gene>
<evidence type="ECO:0000313" key="2">
    <source>
        <dbReference type="EMBL" id="MCI3279151.1"/>
    </source>
</evidence>
<dbReference type="InterPro" id="IPR024079">
    <property type="entry name" value="MetalloPept_cat_dom_sf"/>
</dbReference>
<comment type="caution">
    <text evidence="2">The sequence shown here is derived from an EMBL/GenBank/DDBJ whole genome shotgun (WGS) entry which is preliminary data.</text>
</comment>
<keyword evidence="1" id="KW-0732">Signal</keyword>
<dbReference type="PROSITE" id="PS51318">
    <property type="entry name" value="TAT"/>
    <property type="match status" value="1"/>
</dbReference>
<dbReference type="InterPro" id="IPR006311">
    <property type="entry name" value="TAT_signal"/>
</dbReference>
<dbReference type="Gene3D" id="3.40.390.10">
    <property type="entry name" value="Collagenase (Catalytic Domain)"/>
    <property type="match status" value="1"/>
</dbReference>
<evidence type="ECO:0000313" key="3">
    <source>
        <dbReference type="Proteomes" id="UP001165269"/>
    </source>
</evidence>
<name>A0ABS9YSC2_9ACTN</name>
<keyword evidence="3" id="KW-1185">Reference proteome</keyword>
<dbReference type="Proteomes" id="UP001165269">
    <property type="component" value="Unassembled WGS sequence"/>
</dbReference>
<organism evidence="2 3">
    <name type="scientific">Streptomyces cylindrosporus</name>
    <dbReference type="NCBI Taxonomy" id="2927583"/>
    <lineage>
        <taxon>Bacteria</taxon>
        <taxon>Bacillati</taxon>
        <taxon>Actinomycetota</taxon>
        <taxon>Actinomycetes</taxon>
        <taxon>Kitasatosporales</taxon>
        <taxon>Streptomycetaceae</taxon>
        <taxon>Streptomyces</taxon>
    </lineage>
</organism>
<reference evidence="2" key="1">
    <citation type="submission" date="2022-03" db="EMBL/GenBank/DDBJ databases">
        <title>Streptomyces 7R015 and 7R016 isolated from Barleria lupulina in Thailand.</title>
        <authorList>
            <person name="Kanchanasin P."/>
            <person name="Phongsopitanun W."/>
            <person name="Tanasupawat S."/>
        </authorList>
    </citation>
    <scope>NUCLEOTIDE SEQUENCE</scope>
    <source>
        <strain evidence="2">7R015</strain>
    </source>
</reference>
<dbReference type="EMBL" id="JALDAY010000024">
    <property type="protein sequence ID" value="MCI3279151.1"/>
    <property type="molecule type" value="Genomic_DNA"/>
</dbReference>
<evidence type="ECO:0000256" key="1">
    <source>
        <dbReference type="SAM" id="SignalP"/>
    </source>
</evidence>
<dbReference type="SUPFAM" id="SSF55486">
    <property type="entry name" value="Metalloproteases ('zincins'), catalytic domain"/>
    <property type="match status" value="1"/>
</dbReference>
<sequence>MPLPARTTRTRRHTLAAAVIAALAAVLGLLAAPHAHAATTTPVYKGTGWKAWTSNGIYSLAPDGYTIVFADATARTRLTPYLKGPAGQVTTAVGVPITVSTIIDTTPAAACPPRHRIVVHYTYRPMGLKGMSQTRACHNTVDGSAWGGHILIDTEYWSTTAWFSTDPTVNNNYRKDTVAHELGHALGLDHPNADLNKDGTITSGECVKSTAGRKPVMCSKNRGAAAAADAGRYTAEYDLPGLRQLLRNYALRQL</sequence>
<dbReference type="RefSeq" id="WP_242778847.1">
    <property type="nucleotide sequence ID" value="NZ_JALDAY010000024.1"/>
</dbReference>